<dbReference type="GO" id="GO:0046872">
    <property type="term" value="F:metal ion binding"/>
    <property type="evidence" value="ECO:0007669"/>
    <property type="project" value="UniProtKB-KW"/>
</dbReference>
<feature type="binding site" evidence="7">
    <location>
        <position position="196"/>
    </location>
    <ligand>
        <name>Mg(2+)</name>
        <dbReference type="ChEBI" id="CHEBI:18420"/>
        <label>1</label>
        <note>catalytic</note>
    </ligand>
</feature>
<dbReference type="InterPro" id="IPR020550">
    <property type="entry name" value="Inositol_monophosphatase_CS"/>
</dbReference>
<dbReference type="FunFam" id="3.30.540.10:FF:000003">
    <property type="entry name" value="Inositol-1-monophosphatase"/>
    <property type="match status" value="1"/>
</dbReference>
<evidence type="ECO:0000256" key="6">
    <source>
        <dbReference type="ARBA" id="ARBA00022842"/>
    </source>
</evidence>
<dbReference type="PRINTS" id="PR00377">
    <property type="entry name" value="IMPHPHTASES"/>
</dbReference>
<proteinExistence type="predicted"/>
<dbReference type="GO" id="GO:0008934">
    <property type="term" value="F:inositol monophosphate 1-phosphatase activity"/>
    <property type="evidence" value="ECO:0007669"/>
    <property type="project" value="TreeGrafter"/>
</dbReference>
<evidence type="ECO:0000256" key="5">
    <source>
        <dbReference type="ARBA" id="ARBA00022801"/>
    </source>
</evidence>
<accession>A0A0P9FNF9</accession>
<evidence type="ECO:0000313" key="9">
    <source>
        <dbReference type="Proteomes" id="UP000050509"/>
    </source>
</evidence>
<dbReference type="Gene3D" id="3.40.190.80">
    <property type="match status" value="1"/>
</dbReference>
<keyword evidence="9" id="KW-1185">Reference proteome</keyword>
<dbReference type="PANTHER" id="PTHR20854">
    <property type="entry name" value="INOSITOL MONOPHOSPHATASE"/>
    <property type="match status" value="1"/>
</dbReference>
<sequence length="258" mass="28278">MTVEAPIAWAREAGDIALRSFNHVAAQRKPDHTIVTEADVAIERLLVSRITEHFPDHGIIGEEQTRRTLEREFVWAIDPLDGTAVFVTGLPMWGVSLGLLRHGQPYLGVIYFPLLNECYWAGPSGGAFWNGQPIHVAETRPFTGDDWMITPSNTHRRYDIDFVGKTRSIGATVGSFCYTARGSAVGALINTFALWDVAAGLAILNAAGGTAEELSGQPFDIRSILDGSTFRAPVLLGSRDNIDTLRHSIQLRAPRPML</sequence>
<comment type="catalytic activity">
    <reaction evidence="1">
        <text>a myo-inositol phosphate + H2O = myo-inositol + phosphate</text>
        <dbReference type="Rhea" id="RHEA:24056"/>
        <dbReference type="ChEBI" id="CHEBI:15377"/>
        <dbReference type="ChEBI" id="CHEBI:17268"/>
        <dbReference type="ChEBI" id="CHEBI:43474"/>
        <dbReference type="ChEBI" id="CHEBI:84139"/>
        <dbReference type="EC" id="3.1.3.25"/>
    </reaction>
</comment>
<dbReference type="PROSITE" id="PS00630">
    <property type="entry name" value="IMP_2"/>
    <property type="match status" value="1"/>
</dbReference>
<feature type="binding site" evidence="7">
    <location>
        <position position="81"/>
    </location>
    <ligand>
        <name>Mg(2+)</name>
        <dbReference type="ChEBI" id="CHEBI:18420"/>
        <label>1</label>
        <note>catalytic</note>
    </ligand>
</feature>
<feature type="binding site" evidence="7">
    <location>
        <position position="78"/>
    </location>
    <ligand>
        <name>Mg(2+)</name>
        <dbReference type="ChEBI" id="CHEBI:18420"/>
        <label>1</label>
        <note>catalytic</note>
    </ligand>
</feature>
<gene>
    <name evidence="8" type="ORF">SE17_01565</name>
</gene>
<dbReference type="PATRIC" id="fig|186479.3.peg.2352"/>
<dbReference type="Proteomes" id="UP000050509">
    <property type="component" value="Unassembled WGS sequence"/>
</dbReference>
<reference evidence="8 9" key="1">
    <citation type="submission" date="2015-09" db="EMBL/GenBank/DDBJ databases">
        <title>Draft genome sequence of Kouleothrix aurantiaca JCM 19913.</title>
        <authorList>
            <person name="Hemp J."/>
        </authorList>
    </citation>
    <scope>NUCLEOTIDE SEQUENCE [LARGE SCALE GENOMIC DNA]</scope>
    <source>
        <strain evidence="8 9">COM-B</strain>
    </source>
</reference>
<name>A0A0P9FNF9_9CHLR</name>
<dbReference type="PROSITE" id="PS00629">
    <property type="entry name" value="IMP_1"/>
    <property type="match status" value="1"/>
</dbReference>
<dbReference type="Pfam" id="PF00459">
    <property type="entry name" value="Inositol_P"/>
    <property type="match status" value="1"/>
</dbReference>
<feature type="binding site" evidence="7">
    <location>
        <position position="80"/>
    </location>
    <ligand>
        <name>Mg(2+)</name>
        <dbReference type="ChEBI" id="CHEBI:18420"/>
        <label>1</label>
        <note>catalytic</note>
    </ligand>
</feature>
<evidence type="ECO:0000256" key="2">
    <source>
        <dbReference type="ARBA" id="ARBA00001946"/>
    </source>
</evidence>
<dbReference type="GO" id="GO:0046854">
    <property type="term" value="P:phosphatidylinositol phosphate biosynthetic process"/>
    <property type="evidence" value="ECO:0007669"/>
    <property type="project" value="InterPro"/>
</dbReference>
<dbReference type="EMBL" id="LJCR01000016">
    <property type="protein sequence ID" value="KPV54792.1"/>
    <property type="molecule type" value="Genomic_DNA"/>
</dbReference>
<dbReference type="EC" id="3.1.3.25" evidence="3"/>
<comment type="cofactor">
    <cofactor evidence="2 7">
        <name>Mg(2+)</name>
        <dbReference type="ChEBI" id="CHEBI:18420"/>
    </cofactor>
</comment>
<dbReference type="AlphaFoldDB" id="A0A0P9FNF9"/>
<dbReference type="InterPro" id="IPR000760">
    <property type="entry name" value="Inositol_monophosphatase-like"/>
</dbReference>
<dbReference type="SUPFAM" id="SSF56655">
    <property type="entry name" value="Carbohydrate phosphatase"/>
    <property type="match status" value="1"/>
</dbReference>
<feature type="binding site" evidence="7">
    <location>
        <position position="62"/>
    </location>
    <ligand>
        <name>Mg(2+)</name>
        <dbReference type="ChEBI" id="CHEBI:18420"/>
        <label>1</label>
        <note>catalytic</note>
    </ligand>
</feature>
<dbReference type="GO" id="GO:0007165">
    <property type="term" value="P:signal transduction"/>
    <property type="evidence" value="ECO:0007669"/>
    <property type="project" value="TreeGrafter"/>
</dbReference>
<keyword evidence="6 7" id="KW-0460">Magnesium</keyword>
<keyword evidence="5" id="KW-0378">Hydrolase</keyword>
<evidence type="ECO:0000256" key="7">
    <source>
        <dbReference type="PIRSR" id="PIRSR600760-2"/>
    </source>
</evidence>
<evidence type="ECO:0000256" key="3">
    <source>
        <dbReference type="ARBA" id="ARBA00013106"/>
    </source>
</evidence>
<evidence type="ECO:0000256" key="1">
    <source>
        <dbReference type="ARBA" id="ARBA00001033"/>
    </source>
</evidence>
<comment type="caution">
    <text evidence="8">The sequence shown here is derived from an EMBL/GenBank/DDBJ whole genome shotgun (WGS) entry which is preliminary data.</text>
</comment>
<dbReference type="Gene3D" id="3.30.540.10">
    <property type="entry name" value="Fructose-1,6-Bisphosphatase, subunit A, domain 1"/>
    <property type="match status" value="1"/>
</dbReference>
<protein>
    <recommendedName>
        <fullName evidence="3">inositol-phosphate phosphatase</fullName>
        <ecNumber evidence="3">3.1.3.25</ecNumber>
    </recommendedName>
</protein>
<evidence type="ECO:0000313" key="8">
    <source>
        <dbReference type="EMBL" id="KPV54792.1"/>
    </source>
</evidence>
<dbReference type="PANTHER" id="PTHR20854:SF4">
    <property type="entry name" value="INOSITOL-1-MONOPHOSPHATASE-RELATED"/>
    <property type="match status" value="1"/>
</dbReference>
<dbReference type="GO" id="GO:0006020">
    <property type="term" value="P:inositol metabolic process"/>
    <property type="evidence" value="ECO:0007669"/>
    <property type="project" value="TreeGrafter"/>
</dbReference>
<dbReference type="InterPro" id="IPR020583">
    <property type="entry name" value="Inositol_monoP_metal-BS"/>
</dbReference>
<evidence type="ECO:0000256" key="4">
    <source>
        <dbReference type="ARBA" id="ARBA00022723"/>
    </source>
</evidence>
<organism evidence="8 9">
    <name type="scientific">Kouleothrix aurantiaca</name>
    <dbReference type="NCBI Taxonomy" id="186479"/>
    <lineage>
        <taxon>Bacteria</taxon>
        <taxon>Bacillati</taxon>
        <taxon>Chloroflexota</taxon>
        <taxon>Chloroflexia</taxon>
        <taxon>Chloroflexales</taxon>
        <taxon>Roseiflexineae</taxon>
        <taxon>Roseiflexaceae</taxon>
        <taxon>Kouleothrix</taxon>
    </lineage>
</organism>
<keyword evidence="4 7" id="KW-0479">Metal-binding</keyword>